<dbReference type="Proteomes" id="UP000017700">
    <property type="component" value="Chromosome"/>
</dbReference>
<evidence type="ECO:0000313" key="2">
    <source>
        <dbReference type="EMBL" id="AUH00415.1"/>
    </source>
</evidence>
<dbReference type="KEGG" id="serq:CWC46_11735"/>
<dbReference type="SUPFAM" id="SSF54909">
    <property type="entry name" value="Dimeric alpha+beta barrel"/>
    <property type="match status" value="1"/>
</dbReference>
<evidence type="ECO:0000313" key="5">
    <source>
        <dbReference type="Proteomes" id="UP000233778"/>
    </source>
</evidence>
<dbReference type="InterPro" id="IPR011008">
    <property type="entry name" value="Dimeric_a/b-barrel"/>
</dbReference>
<feature type="domain" description="ABM" evidence="1">
    <location>
        <begin position="3"/>
        <end position="91"/>
    </location>
</feature>
<dbReference type="KEGG" id="sera:Ser39006_011740"/>
<dbReference type="InterPro" id="IPR050744">
    <property type="entry name" value="AI-2_Isomerase_LsrG"/>
</dbReference>
<dbReference type="STRING" id="104623.Ser39006_03124"/>
<evidence type="ECO:0000313" key="4">
    <source>
        <dbReference type="Proteomes" id="UP000017700"/>
    </source>
</evidence>
<keyword evidence="3" id="KW-0503">Monooxygenase</keyword>
<dbReference type="RefSeq" id="WP_021016386.1">
    <property type="nucleotide sequence ID" value="NZ_CP025084.1"/>
</dbReference>
<dbReference type="AlphaFoldDB" id="A0A2I5T776"/>
<evidence type="ECO:0000259" key="1">
    <source>
        <dbReference type="PROSITE" id="PS51725"/>
    </source>
</evidence>
<dbReference type="GO" id="GO:0004497">
    <property type="term" value="F:monooxygenase activity"/>
    <property type="evidence" value="ECO:0007669"/>
    <property type="project" value="UniProtKB-KW"/>
</dbReference>
<sequence length="95" mass="10908">MEIRIVASVQAKPGYIQEVTAVLKQVVDPSRQESGNLQYDLHEEINKPGTFVFFERWKSQDMLNEHEQTPHFQQLVAQLKGKIEGMDINLLKSIA</sequence>
<keyword evidence="4" id="KW-1185">Reference proteome</keyword>
<gene>
    <name evidence="2" type="ORF">CWC46_11735</name>
    <name evidence="3" type="ORF">Ser39006_011740</name>
</gene>
<dbReference type="PROSITE" id="PS51725">
    <property type="entry name" value="ABM"/>
    <property type="match status" value="1"/>
</dbReference>
<dbReference type="OrthoDB" id="9812192at2"/>
<dbReference type="PANTHER" id="PTHR33336:SF3">
    <property type="entry name" value="ABM DOMAIN-CONTAINING PROTEIN"/>
    <property type="match status" value="1"/>
</dbReference>
<reference evidence="3" key="4">
    <citation type="submission" date="2017-11" db="EMBL/GenBank/DDBJ databases">
        <title>Complete genome sequence of Serratia sp. ATCC 39006.</title>
        <authorList>
            <person name="Hampton H.G."/>
            <person name="Jackson S.A."/>
            <person name="Jauregui R."/>
            <person name="Poulter G.T.M."/>
            <person name="Salmond G.P.C."/>
            <person name="Fineran P.C."/>
        </authorList>
    </citation>
    <scope>NUCLEOTIDE SEQUENCE</scope>
    <source>
        <strain evidence="3">ATCC 39006</strain>
    </source>
</reference>
<dbReference type="Proteomes" id="UP000233778">
    <property type="component" value="Chromosome"/>
</dbReference>
<reference evidence="3 4" key="1">
    <citation type="journal article" date="2013" name="Genome Announc.">
        <title>Draft genome sequence of Serratia sp. strain ATCC 39006, a model bacterium for analysis of the biosynthesis and regulation of prodigiosin, a carbapenem, and gas vesicles.</title>
        <authorList>
            <person name="Fineran P.C."/>
            <person name="Iglesias Cans M.C."/>
            <person name="Ramsay J.P."/>
            <person name="Wilf N.M."/>
            <person name="Cossyleon D."/>
            <person name="McNeil M.B."/>
            <person name="Williamson N.R."/>
            <person name="Monson R.E."/>
            <person name="Becher S.A."/>
            <person name="Stanton J.A."/>
            <person name="Brugger K."/>
            <person name="Brown S.D."/>
            <person name="Salmond G.P."/>
        </authorList>
    </citation>
    <scope>NUCLEOTIDE SEQUENCE [LARGE SCALE GENOMIC DNA]</scope>
    <source>
        <strain evidence="3">ATCC 39006</strain>
        <strain evidence="4">ATCC 39006 / SC 11482</strain>
    </source>
</reference>
<evidence type="ECO:0000313" key="3">
    <source>
        <dbReference type="EMBL" id="AUH04735.1"/>
    </source>
</evidence>
<reference evidence="3" key="2">
    <citation type="submission" date="2013-09" db="EMBL/GenBank/DDBJ databases">
        <authorList>
            <person name="Wang G."/>
            <person name="Yang Y."/>
            <person name="Su Y."/>
        </authorList>
    </citation>
    <scope>NUCLEOTIDE SEQUENCE</scope>
    <source>
        <strain evidence="3">ATCC 39006</strain>
    </source>
</reference>
<proteinExistence type="predicted"/>
<keyword evidence="3" id="KW-0560">Oxidoreductase</keyword>
<dbReference type="Gene3D" id="3.30.70.100">
    <property type="match status" value="1"/>
</dbReference>
<protein>
    <submittedName>
        <fullName evidence="3">Antibiotic biosynthesis monooxygenase</fullName>
    </submittedName>
</protein>
<reference evidence="2 5" key="3">
    <citation type="submission" date="2017-11" db="EMBL/GenBank/DDBJ databases">
        <title>Complete genome sequence of Serratia sp. ATCC 39006 LacA.</title>
        <authorList>
            <person name="Hampton H.G."/>
            <person name="Jackson S.A."/>
            <person name="Jauregui R."/>
            <person name="Poulter G.T.M."/>
            <person name="Salmond G.P.C."/>
            <person name="Fineran P.C."/>
        </authorList>
    </citation>
    <scope>NUCLEOTIDE SEQUENCE [LARGE SCALE GENOMIC DNA]</scope>
    <source>
        <strain evidence="2 5">ATCC 39006</strain>
    </source>
</reference>
<dbReference type="InterPro" id="IPR007138">
    <property type="entry name" value="ABM_dom"/>
</dbReference>
<dbReference type="EMBL" id="CP025085">
    <property type="protein sequence ID" value="AUH00415.1"/>
    <property type="molecule type" value="Genomic_DNA"/>
</dbReference>
<name>A0A2I5T776_SERS3</name>
<organism evidence="3 4">
    <name type="scientific">Serratia sp. (strain ATCC 39006)</name>
    <name type="common">Prodigiosinella confusarubida</name>
    <dbReference type="NCBI Taxonomy" id="104623"/>
    <lineage>
        <taxon>Bacteria</taxon>
        <taxon>Pseudomonadati</taxon>
        <taxon>Pseudomonadota</taxon>
        <taxon>Gammaproteobacteria</taxon>
        <taxon>Enterobacterales</taxon>
        <taxon>Pectobacteriaceae</taxon>
        <taxon>Prodigiosinella</taxon>
    </lineage>
</organism>
<dbReference type="Pfam" id="PF03992">
    <property type="entry name" value="ABM"/>
    <property type="match status" value="1"/>
</dbReference>
<dbReference type="PANTHER" id="PTHR33336">
    <property type="entry name" value="QUINOL MONOOXYGENASE YGIN-RELATED"/>
    <property type="match status" value="1"/>
</dbReference>
<dbReference type="GO" id="GO:0005829">
    <property type="term" value="C:cytosol"/>
    <property type="evidence" value="ECO:0007669"/>
    <property type="project" value="TreeGrafter"/>
</dbReference>
<accession>A0A2I5T776</accession>
<dbReference type="EMBL" id="CP025084">
    <property type="protein sequence ID" value="AUH04735.1"/>
    <property type="molecule type" value="Genomic_DNA"/>
</dbReference>